<gene>
    <name evidence="2" type="primary">PLEST001530</name>
    <name evidence="2" type="ORF">PLESTB_000815900</name>
</gene>
<proteinExistence type="predicted"/>
<dbReference type="AlphaFoldDB" id="A0A9W6F2J1"/>
<dbReference type="InterPro" id="IPR011989">
    <property type="entry name" value="ARM-like"/>
</dbReference>
<dbReference type="SMART" id="SM00185">
    <property type="entry name" value="ARM"/>
    <property type="match status" value="5"/>
</dbReference>
<evidence type="ECO:0000313" key="2">
    <source>
        <dbReference type="EMBL" id="GLC54027.1"/>
    </source>
</evidence>
<feature type="region of interest" description="Disordered" evidence="1">
    <location>
        <begin position="103"/>
        <end position="133"/>
    </location>
</feature>
<reference evidence="2 3" key="1">
    <citation type="journal article" date="2023" name="Commun. Biol.">
        <title>Reorganization of the ancestral sex-determining regions during the evolution of trioecy in Pleodorina starrii.</title>
        <authorList>
            <person name="Takahashi K."/>
            <person name="Suzuki S."/>
            <person name="Kawai-Toyooka H."/>
            <person name="Yamamoto K."/>
            <person name="Hamaji T."/>
            <person name="Ootsuki R."/>
            <person name="Yamaguchi H."/>
            <person name="Kawachi M."/>
            <person name="Higashiyama T."/>
            <person name="Nozaki H."/>
        </authorList>
    </citation>
    <scope>NUCLEOTIDE SEQUENCE [LARGE SCALE GENOMIC DNA]</scope>
    <source>
        <strain evidence="2 3">NIES-4479</strain>
    </source>
</reference>
<feature type="compositionally biased region" description="Basic and acidic residues" evidence="1">
    <location>
        <begin position="295"/>
        <end position="304"/>
    </location>
</feature>
<organism evidence="2 3">
    <name type="scientific">Pleodorina starrii</name>
    <dbReference type="NCBI Taxonomy" id="330485"/>
    <lineage>
        <taxon>Eukaryota</taxon>
        <taxon>Viridiplantae</taxon>
        <taxon>Chlorophyta</taxon>
        <taxon>core chlorophytes</taxon>
        <taxon>Chlorophyceae</taxon>
        <taxon>CS clade</taxon>
        <taxon>Chlamydomonadales</taxon>
        <taxon>Volvocaceae</taxon>
        <taxon>Pleodorina</taxon>
    </lineage>
</organism>
<dbReference type="SUPFAM" id="SSF48371">
    <property type="entry name" value="ARM repeat"/>
    <property type="match status" value="2"/>
</dbReference>
<comment type="caution">
    <text evidence="2">The sequence shown here is derived from an EMBL/GenBank/DDBJ whole genome shotgun (WGS) entry which is preliminary data.</text>
</comment>
<accession>A0A9W6F2J1</accession>
<dbReference type="Gene3D" id="1.25.10.10">
    <property type="entry name" value="Leucine-rich Repeat Variant"/>
    <property type="match status" value="3"/>
</dbReference>
<keyword evidence="3" id="KW-1185">Reference proteome</keyword>
<dbReference type="EMBL" id="BRXU01000009">
    <property type="protein sequence ID" value="GLC54027.1"/>
    <property type="molecule type" value="Genomic_DNA"/>
</dbReference>
<dbReference type="Proteomes" id="UP001165080">
    <property type="component" value="Unassembled WGS sequence"/>
</dbReference>
<name>A0A9W6F2J1_9CHLO</name>
<evidence type="ECO:0000256" key="1">
    <source>
        <dbReference type="SAM" id="MobiDB-lite"/>
    </source>
</evidence>
<protein>
    <submittedName>
        <fullName evidence="2">Uncharacterized protein</fullName>
    </submittedName>
</protein>
<feature type="region of interest" description="Disordered" evidence="1">
    <location>
        <begin position="279"/>
        <end position="309"/>
    </location>
</feature>
<dbReference type="InterPro" id="IPR016024">
    <property type="entry name" value="ARM-type_fold"/>
</dbReference>
<feature type="compositionally biased region" description="Low complexity" evidence="1">
    <location>
        <begin position="115"/>
        <end position="133"/>
    </location>
</feature>
<evidence type="ECO:0000313" key="3">
    <source>
        <dbReference type="Proteomes" id="UP001165080"/>
    </source>
</evidence>
<dbReference type="InterPro" id="IPR000225">
    <property type="entry name" value="Armadillo"/>
</dbReference>
<sequence length="1104" mass="109528">MLSAQLNTSTVNFETLRRLHSVRMQLQEEAERVRLDTSDDGAFVSHIHRLAARCSPQQLAADVAFLEWRCSEAEAEQQLVSAHFLQLMLTVVQTLAASRDGAEPGYATEAGAHPGRSTSGQASSSSAAASPSSSGQQHVALAGVGGVAGAVAQLQSASASPADRAAALEALCAALEGPERSQVAKALTADGGVSGVLRLLAIRATDQRRGALRLLTVLLAAEPGSGGELVAARGVPVLVHLLNTCLEGAMQRAAADAAARRRAEATAAAAEVVALSSAGRSPARRKGPGGVAAAVHDEPGRPGREEEDDEEDVCLLAAALLRQLSLSHAAELVAAGVVKTLCRMAGTAGGGRLASAAATALSDLACDGSAVVQMLQERLLVSLSDLRLSGRSSECAAALACAAAILQHPARLADTPRRHQQQGSQDGALLQQLCGEMGRACDAASVSALLDLAVESAAAGAGDTPAASCPASASASIAPGLWQLLPFCVHSAEGRAAVLRHNEALRLLLARVADGDAAAAATLRRVGNDDGAKTAVVRQLSKALTAASGRGGGANCSRAAAVALCLADVLRPASRDRSTLRWSAEACGEVEQCGLIPPLLSIAASPEAACRAAGLAALHALAVYGSQAVRTALGAAGGVVCLVDAVKLVGVGLPEGALQQPPICAEPHTLGQAAAEALAAIATASDALRQDVAVQLAAFLGSSSPHLAASACQALLALLEAAPAAGAPLVAQGVMPALVARLAPKPLKPSSPYKTAADAPDAGQEVLQQRAVRLLWALCRGGGAAVDAAVAAGAPAVLLLHVAAAAAPPPLRVEAAAALGPLLKKSAAAREAVADLGGLAAMIQLTRGGGGVAAAEPPPLWEEAMGALAALAALHGPSRGDAARALRQMLLRPGTAREAAAAAVVVERLSSAAAGREAVLADELSEPLLAPLPAQSNDPRCAGDGRTKAAAANAICHLVVPQSVTLPPCAALPAGGAIRPRLVLIRAGAVPALLALLRDAATDAPAASASASVCSAASPSKASCAAAGAAATGGGGGAQTSPDDAAIVAAVEALESLAGGAEGVQAIRNAGGVEVLKATVARGKRRLVPAAAAKAASAALLQCV</sequence>